<reference evidence="2" key="2">
    <citation type="submission" date="2014-07" db="EMBL/GenBank/DDBJ databases">
        <authorList>
            <person name="Hull J."/>
        </authorList>
    </citation>
    <scope>NUCLEOTIDE SEQUENCE</scope>
</reference>
<dbReference type="GO" id="GO:0071897">
    <property type="term" value="P:DNA biosynthetic process"/>
    <property type="evidence" value="ECO:0007669"/>
    <property type="project" value="UniProtKB-ARBA"/>
</dbReference>
<dbReference type="InterPro" id="IPR043502">
    <property type="entry name" value="DNA/RNA_pol_sf"/>
</dbReference>
<protein>
    <submittedName>
        <fullName evidence="2">Retrovirus-related Pol polyprotein from transposon TNT 1-94</fullName>
    </submittedName>
</protein>
<gene>
    <name evidence="2" type="primary">POLX_271</name>
    <name evidence="2" type="ORF">CM83_11785</name>
</gene>
<dbReference type="PANTHER" id="PTHR11439:SF483">
    <property type="entry name" value="PEPTIDE SYNTHASE GLIP-LIKE, PUTATIVE (AFU_ORTHOLOGUE AFUA_3G12920)-RELATED"/>
    <property type="match status" value="1"/>
</dbReference>
<evidence type="ECO:0000259" key="1">
    <source>
        <dbReference type="Pfam" id="PF07727"/>
    </source>
</evidence>
<name>A0A0A9Y1T1_LYGHE</name>
<feature type="domain" description="Reverse transcriptase Ty1/copia-type" evidence="1">
    <location>
        <begin position="38"/>
        <end position="282"/>
    </location>
</feature>
<dbReference type="SUPFAM" id="SSF56672">
    <property type="entry name" value="DNA/RNA polymerases"/>
    <property type="match status" value="1"/>
</dbReference>
<dbReference type="PANTHER" id="PTHR11439">
    <property type="entry name" value="GAG-POL-RELATED RETROTRANSPOSON"/>
    <property type="match status" value="1"/>
</dbReference>
<dbReference type="CDD" id="cd09272">
    <property type="entry name" value="RNase_HI_RT_Ty1"/>
    <property type="match status" value="1"/>
</dbReference>
<reference evidence="2" key="1">
    <citation type="journal article" date="2014" name="PLoS ONE">
        <title>Transcriptome-Based Identification of ABC Transporters in the Western Tarnished Plant Bug Lygus hesperus.</title>
        <authorList>
            <person name="Hull J.J."/>
            <person name="Chaney K."/>
            <person name="Geib S.M."/>
            <person name="Fabrick J.A."/>
            <person name="Brent C.S."/>
            <person name="Walsh D."/>
            <person name="Lavine L.C."/>
        </authorList>
    </citation>
    <scope>NUCLEOTIDE SEQUENCE</scope>
</reference>
<proteinExistence type="predicted"/>
<evidence type="ECO:0000313" key="2">
    <source>
        <dbReference type="EMBL" id="JAG23500.1"/>
    </source>
</evidence>
<feature type="non-terminal residue" evidence="2">
    <location>
        <position position="1"/>
    </location>
</feature>
<organism evidence="2">
    <name type="scientific">Lygus hesperus</name>
    <name type="common">Western plant bug</name>
    <dbReference type="NCBI Taxonomy" id="30085"/>
    <lineage>
        <taxon>Eukaryota</taxon>
        <taxon>Metazoa</taxon>
        <taxon>Ecdysozoa</taxon>
        <taxon>Arthropoda</taxon>
        <taxon>Hexapoda</taxon>
        <taxon>Insecta</taxon>
        <taxon>Pterygota</taxon>
        <taxon>Neoptera</taxon>
        <taxon>Paraneoptera</taxon>
        <taxon>Hemiptera</taxon>
        <taxon>Heteroptera</taxon>
        <taxon>Panheteroptera</taxon>
        <taxon>Cimicomorpha</taxon>
        <taxon>Miridae</taxon>
        <taxon>Mirini</taxon>
        <taxon>Lygus</taxon>
    </lineage>
</organism>
<dbReference type="AlphaFoldDB" id="A0A0A9Y1T1"/>
<accession>A0A0A9Y1T1</accession>
<dbReference type="Pfam" id="PF07727">
    <property type="entry name" value="RVT_2"/>
    <property type="match status" value="1"/>
</dbReference>
<dbReference type="InterPro" id="IPR013103">
    <property type="entry name" value="RVT_2"/>
</dbReference>
<dbReference type="EMBL" id="GBHO01020104">
    <property type="protein sequence ID" value="JAG23500.1"/>
    <property type="molecule type" value="Transcribed_RNA"/>
</dbReference>
<sequence>AHESEQDEPSTLKQALGSDAAESWKAAMAEEFDSLNRNNTYSVVDLPDGKKPLSTRWVFKIKEDSDQPKRYKARLVVRGCAQTAGIDYEETFSPVVRYTSLRYLLSLAAKMDLDVDHMDVKTAFLYGELKEEIFVKPPPNLVEPGNENKVWKLHKAVYGLKQAGRVWCEKITSVLESFGLHRSKADPCIFYRNSDDKLIVVALWVDDVIIFSNDESWKSQIKLDLEKHFEMKDLGGISKCLGMNIIRNRDKGELYIDQSDYILQVLKKFRMDDAKPVKTPMEVDVKPLIVEDKEKQPFSKTVPYQEVIGCLLYLSQISRPDIIYAVNTLSRFNKNFQSQHWHAAKRVLRYLKGSVNMRLCYSKNSSGDLQVFSDSDWGNLINNRYSVSGSCIKFNGGLISWASKKQRTIALSTVEAEYMALSFNVQEIIWLRSLIKEIYPKSVLEPTIVYCDNMGSINLSKNDIVSQKSKHINLRYHFLKEHVKNGDVIIKYLPTDDMLADVLTKPLALPKFVKFTNEFGLIEK</sequence>